<keyword evidence="2" id="KW-0815">Transposition</keyword>
<comment type="caution">
    <text evidence="7">The sequence shown here is derived from an EMBL/GenBank/DDBJ whole genome shotgun (WGS) entry which is preliminary data.</text>
</comment>
<proteinExistence type="inferred from homology"/>
<name>A0A7W6AAR5_9SPHN</name>
<dbReference type="RefSeq" id="WP_183952007.1">
    <property type="nucleotide sequence ID" value="NZ_JACIDH010000009.1"/>
</dbReference>
<dbReference type="Pfam" id="PF13700">
    <property type="entry name" value="DUF4158"/>
    <property type="match status" value="1"/>
</dbReference>
<dbReference type="Pfam" id="PF01526">
    <property type="entry name" value="DDE_Tnp_Tn3"/>
    <property type="match status" value="1"/>
</dbReference>
<protein>
    <submittedName>
        <fullName evidence="7">TnpA family transposase</fullName>
    </submittedName>
</protein>
<evidence type="ECO:0000256" key="1">
    <source>
        <dbReference type="ARBA" id="ARBA00009402"/>
    </source>
</evidence>
<comment type="similarity">
    <text evidence="1">Belongs to the transposase 7 family.</text>
</comment>
<accession>A0A7W6AAR5</accession>
<dbReference type="NCBIfam" id="NF033527">
    <property type="entry name" value="transpos_Tn3"/>
    <property type="match status" value="1"/>
</dbReference>
<keyword evidence="4" id="KW-0233">DNA recombination</keyword>
<dbReference type="Proteomes" id="UP000538670">
    <property type="component" value="Unassembled WGS sequence"/>
</dbReference>
<dbReference type="AlphaFoldDB" id="A0A7W6AAR5"/>
<evidence type="ECO:0000259" key="5">
    <source>
        <dbReference type="Pfam" id="PF01526"/>
    </source>
</evidence>
<feature type="domain" description="Tn3 transposase DDE" evidence="5">
    <location>
        <begin position="571"/>
        <end position="957"/>
    </location>
</feature>
<dbReference type="InterPro" id="IPR002513">
    <property type="entry name" value="Tn3_Tnp_DDE_dom"/>
</dbReference>
<evidence type="ECO:0000256" key="4">
    <source>
        <dbReference type="ARBA" id="ARBA00023172"/>
    </source>
</evidence>
<dbReference type="InterPro" id="IPR047653">
    <property type="entry name" value="Tn3-like_transpos"/>
</dbReference>
<reference evidence="7 8" key="1">
    <citation type="submission" date="2020-08" db="EMBL/GenBank/DDBJ databases">
        <title>Genomic Encyclopedia of Type Strains, Phase IV (KMG-IV): sequencing the most valuable type-strain genomes for metagenomic binning, comparative biology and taxonomic classification.</title>
        <authorList>
            <person name="Goeker M."/>
        </authorList>
    </citation>
    <scope>NUCLEOTIDE SEQUENCE [LARGE SCALE GENOMIC DNA]</scope>
    <source>
        <strain evidence="7 8">DSM 19512</strain>
    </source>
</reference>
<evidence type="ECO:0000259" key="6">
    <source>
        <dbReference type="Pfam" id="PF13700"/>
    </source>
</evidence>
<dbReference type="GO" id="GO:0003677">
    <property type="term" value="F:DNA binding"/>
    <property type="evidence" value="ECO:0007669"/>
    <property type="project" value="UniProtKB-KW"/>
</dbReference>
<evidence type="ECO:0000256" key="2">
    <source>
        <dbReference type="ARBA" id="ARBA00022578"/>
    </source>
</evidence>
<dbReference type="GO" id="GO:0004803">
    <property type="term" value="F:transposase activity"/>
    <property type="evidence" value="ECO:0007669"/>
    <property type="project" value="InterPro"/>
</dbReference>
<feature type="domain" description="DUF4158" evidence="6">
    <location>
        <begin position="6"/>
        <end position="171"/>
    </location>
</feature>
<dbReference type="GO" id="GO:0006313">
    <property type="term" value="P:DNA transposition"/>
    <property type="evidence" value="ECO:0007669"/>
    <property type="project" value="InterPro"/>
</dbReference>
<gene>
    <name evidence="7" type="ORF">GGR48_002296</name>
</gene>
<evidence type="ECO:0000313" key="8">
    <source>
        <dbReference type="Proteomes" id="UP000538670"/>
    </source>
</evidence>
<dbReference type="EMBL" id="JACIDH010000009">
    <property type="protein sequence ID" value="MBB3879862.1"/>
    <property type="molecule type" value="Genomic_DNA"/>
</dbReference>
<keyword evidence="3" id="KW-0238">DNA-binding</keyword>
<organism evidence="7 8">
    <name type="scientific">Sphingomonas pseudosanguinis</name>
    <dbReference type="NCBI Taxonomy" id="413712"/>
    <lineage>
        <taxon>Bacteria</taxon>
        <taxon>Pseudomonadati</taxon>
        <taxon>Pseudomonadota</taxon>
        <taxon>Alphaproteobacteria</taxon>
        <taxon>Sphingomonadales</taxon>
        <taxon>Sphingomonadaceae</taxon>
        <taxon>Sphingomonas</taxon>
    </lineage>
</organism>
<keyword evidence="8" id="KW-1185">Reference proteome</keyword>
<evidence type="ECO:0000256" key="3">
    <source>
        <dbReference type="ARBA" id="ARBA00023125"/>
    </source>
</evidence>
<dbReference type="InterPro" id="IPR025296">
    <property type="entry name" value="DUF4158"/>
</dbReference>
<evidence type="ECO:0000313" key="7">
    <source>
        <dbReference type="EMBL" id="MBB3879862.1"/>
    </source>
</evidence>
<sequence length="965" mass="107760">MPRRHILSARQQSVLLDLPTDEASLLRHYILADDDLIHIDRRRRPENRIGFALQLCALRYPGRMLAPGEVIPLAVSAFLGVQLGIVGDTLVRYAVRRQTRQQHMEMLRRTYGYRTFPGQGVPARVFRDWLLAEAEHARSNDDLARRFIARCRDTMTILPAITTIERLCADALVAAERGIEKRIATRLDRVACTRLDRLTTEMLPGAISRFIWLRRIEPGNNSAAANRLLDRLEFLRAMNLGADLIAGVPPHRVARLRRQGERYFADGLRDLNADRRRAILAVCVIEWAAATADAVIETHDRIVGRTWREAKQLHDACLAETRGAVTATLDGFAALGRSLLDAHGDGASLEDAVARVSGWDRLDHLVATARTLTDTLGDDPLTHVDRGYHRFRRYAPRMLRCLDLAAAPVARPLLDAVTAIAARGELPATDDFLRPHSKWRRQLRMKGGNDARLREVAVMFHLRDALRSGDIWLDRSHRYGDLRHVLVPMTVAHTMKLAVPPDPHVWLADRQARLADGLARLGRTARNGTIPHGSIEGGTLRIDRLTADPPDGIEELVLDLYRRLPPVRITDLLLEVDAALAFTDAFTHLRTGVPCGDRIGLLNVLLAEGLNLGLRKMAEACNTHDYWQLSRLARWHVESKAIDQALAAVVAAQGDLPMARIWGMGTTASADGQFYPAARQGEAMNTINARYGNDPGIKAYTHINDRFAPFASQPIPATVSEAPYLLDGLTMNEAGRRIEEQYADTGGFTDHLFGISAMLGYRLVLRIRDLPSKRLYVFDPAATPTELRPLVGGKAREALIVSNWPDLFRCAATMSAGQVAPSRILRKLAAYPRQNDLAAALREVGRIERTLFIIEWILDTGMQRRAQVGLNKGEAHHALKNALRIGRQGEIRDRTTEGQHYRIAGLNLLTAIIVYWNTLHLGHAVEAWRREGLDTPDHLLAHVSPLGWAHILLTGEYLWPKDANA</sequence>